<dbReference type="PANTHER" id="PTHR15495">
    <property type="entry name" value="NEGATIVE REGULATOR OF VESICLE FORMATION-RELATED"/>
    <property type="match status" value="1"/>
</dbReference>
<protein>
    <recommendedName>
        <fullName evidence="10">GPI inositol-deacylase</fullName>
        <ecNumber evidence="10">3.1.-.-</ecNumber>
    </recommendedName>
</protein>
<evidence type="ECO:0000259" key="12">
    <source>
        <dbReference type="Pfam" id="PF07819"/>
    </source>
</evidence>
<evidence type="ECO:0000256" key="7">
    <source>
        <dbReference type="ARBA" id="ARBA00022927"/>
    </source>
</evidence>
<organism evidence="14 15">
    <name type="scientific">Aquatica leii</name>
    <dbReference type="NCBI Taxonomy" id="1421715"/>
    <lineage>
        <taxon>Eukaryota</taxon>
        <taxon>Metazoa</taxon>
        <taxon>Ecdysozoa</taxon>
        <taxon>Arthropoda</taxon>
        <taxon>Hexapoda</taxon>
        <taxon>Insecta</taxon>
        <taxon>Pterygota</taxon>
        <taxon>Neoptera</taxon>
        <taxon>Endopterygota</taxon>
        <taxon>Coleoptera</taxon>
        <taxon>Polyphaga</taxon>
        <taxon>Elateriformia</taxon>
        <taxon>Elateroidea</taxon>
        <taxon>Lampyridae</taxon>
        <taxon>Luciolinae</taxon>
        <taxon>Aquatica</taxon>
    </lineage>
</organism>
<comment type="function">
    <text evidence="10">Involved in inositol deacylation of GPI-anchored proteins which plays important roles in the quality control and ER-associated degradation of GPI-anchored proteins.</text>
</comment>
<keyword evidence="8 10" id="KW-1133">Transmembrane helix</keyword>
<accession>A0AAN7PQX8</accession>
<evidence type="ECO:0000259" key="13">
    <source>
        <dbReference type="Pfam" id="PF25140"/>
    </source>
</evidence>
<dbReference type="InterPro" id="IPR029058">
    <property type="entry name" value="AB_hydrolase_fold"/>
</dbReference>
<dbReference type="GO" id="GO:0006505">
    <property type="term" value="P:GPI anchor metabolic process"/>
    <property type="evidence" value="ECO:0007669"/>
    <property type="project" value="TreeGrafter"/>
</dbReference>
<feature type="transmembrane region" description="Helical" evidence="10">
    <location>
        <begin position="7"/>
        <end position="26"/>
    </location>
</feature>
<comment type="subcellular location">
    <subcellularLocation>
        <location evidence="1">Endoplasmic reticulum membrane</location>
        <topology evidence="1">Multi-pass membrane protein</topology>
    </subcellularLocation>
</comment>
<feature type="domain" description="GPI inositol-deacylase PGAP1-like alpha/beta" evidence="12">
    <location>
        <begin position="78"/>
        <end position="285"/>
    </location>
</feature>
<feature type="region of interest" description="Disordered" evidence="11">
    <location>
        <begin position="858"/>
        <end position="878"/>
    </location>
</feature>
<evidence type="ECO:0000256" key="10">
    <source>
        <dbReference type="RuleBase" id="RU365011"/>
    </source>
</evidence>
<evidence type="ECO:0000256" key="9">
    <source>
        <dbReference type="ARBA" id="ARBA00023136"/>
    </source>
</evidence>
<evidence type="ECO:0000256" key="4">
    <source>
        <dbReference type="ARBA" id="ARBA00022692"/>
    </source>
</evidence>
<dbReference type="GO" id="GO:0006888">
    <property type="term" value="P:endoplasmic reticulum to Golgi vesicle-mediated transport"/>
    <property type="evidence" value="ECO:0007669"/>
    <property type="project" value="TreeGrafter"/>
</dbReference>
<feature type="transmembrane region" description="Helical" evidence="10">
    <location>
        <begin position="672"/>
        <end position="700"/>
    </location>
</feature>
<reference evidence="15" key="1">
    <citation type="submission" date="2023-01" db="EMBL/GenBank/DDBJ databases">
        <title>Key to firefly adult light organ development and bioluminescence: homeobox transcription factors regulate luciferase expression and transportation to peroxisome.</title>
        <authorList>
            <person name="Fu X."/>
        </authorList>
    </citation>
    <scope>NUCLEOTIDE SEQUENCE [LARGE SCALE GENOMIC DNA]</scope>
</reference>
<evidence type="ECO:0000256" key="1">
    <source>
        <dbReference type="ARBA" id="ARBA00004477"/>
    </source>
</evidence>
<dbReference type="Proteomes" id="UP001353858">
    <property type="component" value="Unassembled WGS sequence"/>
</dbReference>
<dbReference type="GO" id="GO:0005789">
    <property type="term" value="C:endoplasmic reticulum membrane"/>
    <property type="evidence" value="ECO:0007669"/>
    <property type="project" value="UniProtKB-SubCell"/>
</dbReference>
<feature type="domain" description="GPI inositol-deacylase transmembrane" evidence="13">
    <location>
        <begin position="884"/>
        <end position="990"/>
    </location>
</feature>
<evidence type="ECO:0000313" key="15">
    <source>
        <dbReference type="Proteomes" id="UP001353858"/>
    </source>
</evidence>
<proteinExistence type="inferred from homology"/>
<keyword evidence="9 10" id="KW-0472">Membrane</keyword>
<feature type="region of interest" description="Disordered" evidence="11">
    <location>
        <begin position="796"/>
        <end position="817"/>
    </location>
</feature>
<dbReference type="GO" id="GO:0015031">
    <property type="term" value="P:protein transport"/>
    <property type="evidence" value="ECO:0007669"/>
    <property type="project" value="UniProtKB-KW"/>
</dbReference>
<dbReference type="Gene3D" id="3.40.50.1820">
    <property type="entry name" value="alpha/beta hydrolase"/>
    <property type="match status" value="1"/>
</dbReference>
<dbReference type="InterPro" id="IPR056824">
    <property type="entry name" value="PGAP1_TMD"/>
</dbReference>
<evidence type="ECO:0000313" key="14">
    <source>
        <dbReference type="EMBL" id="KAK4874324.1"/>
    </source>
</evidence>
<dbReference type="Pfam" id="PF25140">
    <property type="entry name" value="PGAP1_TMD"/>
    <property type="match status" value="1"/>
</dbReference>
<dbReference type="Pfam" id="PF24660">
    <property type="entry name" value="PGAP1_3rd"/>
    <property type="match status" value="1"/>
</dbReference>
<keyword evidence="4 10" id="KW-0812">Transmembrane</keyword>
<keyword evidence="6 10" id="KW-0256">Endoplasmic reticulum</keyword>
<keyword evidence="7 10" id="KW-0653">Protein transport</keyword>
<evidence type="ECO:0000256" key="5">
    <source>
        <dbReference type="ARBA" id="ARBA00022801"/>
    </source>
</evidence>
<evidence type="ECO:0000256" key="8">
    <source>
        <dbReference type="ARBA" id="ARBA00022989"/>
    </source>
</evidence>
<gene>
    <name evidence="14" type="ORF">RN001_013684</name>
</gene>
<name>A0AAN7PQX8_9COLE</name>
<dbReference type="GO" id="GO:0050185">
    <property type="term" value="F:phosphatidylinositol deacylase activity"/>
    <property type="evidence" value="ECO:0007669"/>
    <property type="project" value="TreeGrafter"/>
</dbReference>
<dbReference type="EC" id="3.1.-.-" evidence="10"/>
<dbReference type="SUPFAM" id="SSF53474">
    <property type="entry name" value="alpha/beta-Hydrolases"/>
    <property type="match status" value="1"/>
</dbReference>
<evidence type="ECO:0000256" key="2">
    <source>
        <dbReference type="ARBA" id="ARBA00006931"/>
    </source>
</evidence>
<keyword evidence="3 10" id="KW-0813">Transport</keyword>
<feature type="transmembrane region" description="Helical" evidence="10">
    <location>
        <begin position="712"/>
        <end position="731"/>
    </location>
</feature>
<comment type="similarity">
    <text evidence="2 10">Belongs to the GPI inositol-deacylase family.</text>
</comment>
<sequence length="1027" mass="117222">MALISGFIVFSLIITFAYLLGLLTFLTDQEKNGCEMTYMYAYPQFVRIHVEADLLFKKYGLYSYSEGRSTENARNMKFTGIPVLFIPGNAGSFKQVRSFASVALRKSLDIRPGFHFDFFAVDLNDEFSGLNGALLYEQTQYVNHTITRILELYNSSVNHKNLILMGHSMGGIIARGIVDSVYDKNILPLVITLAAPHARPPLLLDTYMNDYYNQMQKSISSNNTIIALSGGYSDYVVVPFITSGQNFEHLHVITTSVPLVWLPVDHLCILWCKQLVLAVTRGLFDLVDLRTKQITLDNKYQRAVFEHHLVKNNGLKIRKLAEYSQSIVFSSRGEWIENLQKHYTVSLKNGAKQVQWHMIRLLNEEDYRYLTIVAINLEVTDWIFACAATHVQGQRRICTEGIHVSHLSEIAPSAYRKRRTLYLDTHELKRNYTDVTHIVVKVLPTSDNVLLHIDRFIGDDRRVQVNLPSSWSFKRDIILNETQEKFVHYDFMINQLQHIIQCYKLYVEPIKCNSNIHQATVTLVVPWGNQDIHKHITEGDRTPFTIRLHQSRPLRWNVSFPSIHLALDPSCRYSISIKNDIFGVLGQIARSYSSLLIGNMAAVLLLTLRNQLVDIQKTGSCSTFFNAIQHGIKPYYILPLVKIASRGLSWKGFSKYLPLPDWHIIIEEGNEFLLLSLILYVTSVGIVWLVALGIAISLIFCESTFHKLTAKFLARALTGSVKISDWLLGGFHKIPEIVATILVILSITTCGGLSLCLGCIFYFLKLTQMSQDYVEQIVLNIFKYLVKKFRRNAPSQQGTDLEETESSQNIVESSNVEDDIDHKKCLTIENNESTEDADIDKEEHVEVVEELSIESVAAENESETGDINENGQNEPVPSTDDQLDYNAIFFHFSIFLLWCIVTAINIPSVLTWAHNFKYNTMLQPDPSFVPGMILSLCALPLWHMDLPKRNIYGYSQLAQLLNILSGMSLIYASLSLYRLNYIITLTVVLVTLHQLFSWERENREDLDDTTNTQNPETLYSDIKAKWE</sequence>
<keyword evidence="5 10" id="KW-0378">Hydrolase</keyword>
<dbReference type="InterPro" id="IPR012908">
    <property type="entry name" value="PGAP1-ab_dom-like"/>
</dbReference>
<feature type="transmembrane region" description="Helical" evidence="10">
    <location>
        <begin position="888"/>
        <end position="907"/>
    </location>
</feature>
<keyword evidence="15" id="KW-1185">Reference proteome</keyword>
<feature type="transmembrane region" description="Helical" evidence="10">
    <location>
        <begin position="951"/>
        <end position="972"/>
    </location>
</feature>
<comment type="caution">
    <text evidence="14">The sequence shown here is derived from an EMBL/GenBank/DDBJ whole genome shotgun (WGS) entry which is preliminary data.</text>
</comment>
<feature type="transmembrane region" description="Helical" evidence="10">
    <location>
        <begin position="927"/>
        <end position="944"/>
    </location>
</feature>
<dbReference type="InterPro" id="IPR039529">
    <property type="entry name" value="PGAP1/BST1"/>
</dbReference>
<evidence type="ECO:0000256" key="11">
    <source>
        <dbReference type="SAM" id="MobiDB-lite"/>
    </source>
</evidence>
<evidence type="ECO:0000256" key="6">
    <source>
        <dbReference type="ARBA" id="ARBA00022824"/>
    </source>
</evidence>
<feature type="transmembrane region" description="Helical" evidence="10">
    <location>
        <begin position="978"/>
        <end position="996"/>
    </location>
</feature>
<dbReference type="Pfam" id="PF07819">
    <property type="entry name" value="PGAP1"/>
    <property type="match status" value="1"/>
</dbReference>
<feature type="compositionally biased region" description="Polar residues" evidence="11">
    <location>
        <begin position="867"/>
        <end position="878"/>
    </location>
</feature>
<evidence type="ECO:0000256" key="3">
    <source>
        <dbReference type="ARBA" id="ARBA00022448"/>
    </source>
</evidence>
<dbReference type="PANTHER" id="PTHR15495:SF7">
    <property type="entry name" value="GPI INOSITOL-DEACYLASE"/>
    <property type="match status" value="1"/>
</dbReference>
<dbReference type="AlphaFoldDB" id="A0AAN7PQX8"/>
<dbReference type="EMBL" id="JARPUR010000006">
    <property type="protein sequence ID" value="KAK4874324.1"/>
    <property type="molecule type" value="Genomic_DNA"/>
</dbReference>
<feature type="transmembrane region" description="Helical" evidence="10">
    <location>
        <begin position="737"/>
        <end position="764"/>
    </location>
</feature>